<evidence type="ECO:0000259" key="14">
    <source>
        <dbReference type="SMART" id="SM00670"/>
    </source>
</evidence>
<dbReference type="Pfam" id="PF13638">
    <property type="entry name" value="PIN_4"/>
    <property type="match status" value="1"/>
</dbReference>
<dbReference type="SUPFAM" id="SSF48452">
    <property type="entry name" value="TPR-like"/>
    <property type="match status" value="1"/>
</dbReference>
<dbReference type="SMART" id="SM00670">
    <property type="entry name" value="PINc"/>
    <property type="match status" value="1"/>
</dbReference>
<comment type="domain">
    <text evidence="12">The PINc domain confers endonuclease activity and is expected to bind the catalytic metal ion.</text>
</comment>
<dbReference type="RefSeq" id="XP_030293975.1">
    <property type="nucleotide sequence ID" value="XM_030438115.1"/>
</dbReference>
<accession>A0A671U0A1</accession>
<evidence type="ECO:0000256" key="7">
    <source>
        <dbReference type="ARBA" id="ARBA00022801"/>
    </source>
</evidence>
<feature type="compositionally biased region" description="Basic and acidic residues" evidence="13">
    <location>
        <begin position="184"/>
        <end position="203"/>
    </location>
</feature>
<proteinExistence type="predicted"/>
<feature type="region of interest" description="Disordered" evidence="13">
    <location>
        <begin position="1373"/>
        <end position="1421"/>
    </location>
</feature>
<feature type="compositionally biased region" description="Basic and acidic residues" evidence="13">
    <location>
        <begin position="296"/>
        <end position="319"/>
    </location>
</feature>
<dbReference type="CDD" id="cd09885">
    <property type="entry name" value="PIN_Smg6-like"/>
    <property type="match status" value="1"/>
</dbReference>
<dbReference type="Ensembl" id="ENSSAUT00010007640.1">
    <property type="protein sequence ID" value="ENSSAUP00010007120.1"/>
    <property type="gene ID" value="ENSSAUG00010003561.1"/>
</dbReference>
<feature type="compositionally biased region" description="Basic and acidic residues" evidence="13">
    <location>
        <begin position="213"/>
        <end position="232"/>
    </location>
</feature>
<dbReference type="SUPFAM" id="SSF88723">
    <property type="entry name" value="PIN domain-like"/>
    <property type="match status" value="1"/>
</dbReference>
<dbReference type="OrthoDB" id="2017974at2759"/>
<keyword evidence="10 12" id="KW-0539">Nucleus</keyword>
<evidence type="ECO:0000256" key="6">
    <source>
        <dbReference type="ARBA" id="ARBA00022759"/>
    </source>
</evidence>
<comment type="function">
    <text evidence="12">Component of the telomerase ribonucleoprotein (RNP) complex that is essential for the replication of chromosome termini.</text>
</comment>
<dbReference type="Gene3D" id="3.40.50.1010">
    <property type="entry name" value="5'-nuclease"/>
    <property type="match status" value="1"/>
</dbReference>
<dbReference type="Proteomes" id="UP000472265">
    <property type="component" value="Chromosome 13"/>
</dbReference>
<reference evidence="15" key="3">
    <citation type="submission" date="2025-09" db="UniProtKB">
        <authorList>
            <consortium name="Ensembl"/>
        </authorList>
    </citation>
    <scope>IDENTIFICATION</scope>
</reference>
<feature type="region of interest" description="Disordered" evidence="13">
    <location>
        <begin position="29"/>
        <end position="590"/>
    </location>
</feature>
<comment type="subcellular location">
    <subcellularLocation>
        <location evidence="2 12">Chromosome</location>
        <location evidence="2 12">Telomere</location>
    </subcellularLocation>
    <subcellularLocation>
        <location evidence="12">Nucleus</location>
        <location evidence="12">Nucleolus</location>
    </subcellularLocation>
    <subcellularLocation>
        <location evidence="12">Cytoplasm</location>
        <location evidence="12">Cytosol</location>
    </subcellularLocation>
</comment>
<feature type="compositionally biased region" description="Basic and acidic residues" evidence="13">
    <location>
        <begin position="353"/>
        <end position="394"/>
    </location>
</feature>
<keyword evidence="16" id="KW-1185">Reference proteome</keyword>
<evidence type="ECO:0000256" key="9">
    <source>
        <dbReference type="ARBA" id="ARBA00023161"/>
    </source>
</evidence>
<evidence type="ECO:0000256" key="13">
    <source>
        <dbReference type="SAM" id="MobiDB-lite"/>
    </source>
</evidence>
<dbReference type="GO" id="GO:0005829">
    <property type="term" value="C:cytosol"/>
    <property type="evidence" value="ECO:0007669"/>
    <property type="project" value="UniProtKB-SubCell"/>
</dbReference>
<comment type="function">
    <text evidence="12">Plays a role in nonsense-mediated mRNA decay.</text>
</comment>
<dbReference type="EC" id="3.1.-.-" evidence="12"/>
<dbReference type="FunFam" id="3.40.50.1010:FF:000014">
    <property type="entry name" value="telomerase-binding protein EST1A isoform X1"/>
    <property type="match status" value="1"/>
</dbReference>
<dbReference type="GO" id="GO:0042162">
    <property type="term" value="F:telomeric DNA binding"/>
    <property type="evidence" value="ECO:0007669"/>
    <property type="project" value="TreeGrafter"/>
</dbReference>
<evidence type="ECO:0000256" key="2">
    <source>
        <dbReference type="ARBA" id="ARBA00004574"/>
    </source>
</evidence>
<dbReference type="OMA" id="CSPDVWQ"/>
<feature type="compositionally biased region" description="Low complexity" evidence="13">
    <location>
        <begin position="651"/>
        <end position="661"/>
    </location>
</feature>
<feature type="compositionally biased region" description="Polar residues" evidence="13">
    <location>
        <begin position="1373"/>
        <end position="1387"/>
    </location>
</feature>
<gene>
    <name evidence="15" type="primary">SMG6</name>
    <name evidence="15" type="synonym">smg6</name>
</gene>
<dbReference type="GeneTree" id="ENSGT00940000155300"/>
<dbReference type="GO" id="GO:0000781">
    <property type="term" value="C:chromosome, telomeric region"/>
    <property type="evidence" value="ECO:0007669"/>
    <property type="project" value="UniProtKB-SubCell"/>
</dbReference>
<dbReference type="InParanoid" id="A0A671U0A1"/>
<evidence type="ECO:0000256" key="1">
    <source>
        <dbReference type="ARBA" id="ARBA00001936"/>
    </source>
</evidence>
<evidence type="ECO:0000256" key="5">
    <source>
        <dbReference type="ARBA" id="ARBA00022722"/>
    </source>
</evidence>
<dbReference type="InterPro" id="IPR019458">
    <property type="entry name" value="Est1-like_N"/>
</dbReference>
<reference evidence="15" key="1">
    <citation type="submission" date="2021-04" db="EMBL/GenBank/DDBJ databases">
        <authorList>
            <consortium name="Wellcome Sanger Institute Data Sharing"/>
        </authorList>
    </citation>
    <scope>NUCLEOTIDE SEQUENCE [LARGE SCALE GENOMIC DNA]</scope>
</reference>
<dbReference type="PANTHER" id="PTHR15696">
    <property type="entry name" value="SMG-7 SUPPRESSOR WITH MORPHOLOGICAL EFFECT ON GENITALIA PROTEIN 7"/>
    <property type="match status" value="1"/>
</dbReference>
<dbReference type="FunCoup" id="A0A671U0A1">
    <property type="interactions" value="1448"/>
</dbReference>
<dbReference type="Pfam" id="PF10373">
    <property type="entry name" value="EST1_DNA_bind"/>
    <property type="match status" value="1"/>
</dbReference>
<dbReference type="GO" id="GO:0005730">
    <property type="term" value="C:nucleolus"/>
    <property type="evidence" value="ECO:0007669"/>
    <property type="project" value="UniProtKB-SubCell"/>
</dbReference>
<name>A0A671U0A1_SPAAU</name>
<dbReference type="InterPro" id="IPR045153">
    <property type="entry name" value="Est1/Ebs1-like"/>
</dbReference>
<feature type="compositionally biased region" description="Polar residues" evidence="13">
    <location>
        <begin position="427"/>
        <end position="437"/>
    </location>
</feature>
<keyword evidence="8 12" id="KW-0779">Telomere</keyword>
<feature type="compositionally biased region" description="Low complexity" evidence="13">
    <location>
        <begin position="450"/>
        <end position="462"/>
    </location>
</feature>
<dbReference type="Pfam" id="PF10374">
    <property type="entry name" value="EST1"/>
    <property type="match status" value="1"/>
</dbReference>
<dbReference type="GO" id="GO:0000184">
    <property type="term" value="P:nuclear-transcribed mRNA catabolic process, nonsense-mediated decay"/>
    <property type="evidence" value="ECO:0007669"/>
    <property type="project" value="UniProtKB-KW"/>
</dbReference>
<feature type="compositionally biased region" description="Basic and acidic residues" evidence="13">
    <location>
        <begin position="401"/>
        <end position="426"/>
    </location>
</feature>
<comment type="cofactor">
    <cofactor evidence="1 12">
        <name>Mn(2+)</name>
        <dbReference type="ChEBI" id="CHEBI:29035"/>
    </cofactor>
</comment>
<dbReference type="GO" id="GO:0005697">
    <property type="term" value="C:telomerase holoenzyme complex"/>
    <property type="evidence" value="ECO:0007669"/>
    <property type="project" value="TreeGrafter"/>
</dbReference>
<feature type="compositionally biased region" description="Basic and acidic residues" evidence="13">
    <location>
        <begin position="264"/>
        <end position="282"/>
    </location>
</feature>
<dbReference type="GO" id="GO:0030145">
    <property type="term" value="F:manganese ion binding"/>
    <property type="evidence" value="ECO:0007669"/>
    <property type="project" value="UniProtKB-UniRule"/>
</dbReference>
<dbReference type="PANTHER" id="PTHR15696:SF0">
    <property type="entry name" value="TELOMERASE-BINDING PROTEIN EST1A"/>
    <property type="match status" value="1"/>
</dbReference>
<evidence type="ECO:0000256" key="8">
    <source>
        <dbReference type="ARBA" id="ARBA00022895"/>
    </source>
</evidence>
<evidence type="ECO:0000313" key="16">
    <source>
        <dbReference type="Proteomes" id="UP000472265"/>
    </source>
</evidence>
<keyword evidence="12" id="KW-0479">Metal-binding</keyword>
<dbReference type="InterPro" id="IPR018834">
    <property type="entry name" value="DNA/RNA-bd_Est1-type"/>
</dbReference>
<evidence type="ECO:0000256" key="12">
    <source>
        <dbReference type="RuleBase" id="RU369098"/>
    </source>
</evidence>
<organism evidence="15 16">
    <name type="scientific">Sparus aurata</name>
    <name type="common">Gilthead sea bream</name>
    <dbReference type="NCBI Taxonomy" id="8175"/>
    <lineage>
        <taxon>Eukaryota</taxon>
        <taxon>Metazoa</taxon>
        <taxon>Chordata</taxon>
        <taxon>Craniata</taxon>
        <taxon>Vertebrata</taxon>
        <taxon>Euteleostomi</taxon>
        <taxon>Actinopterygii</taxon>
        <taxon>Neopterygii</taxon>
        <taxon>Teleostei</taxon>
        <taxon>Neoteleostei</taxon>
        <taxon>Acanthomorphata</taxon>
        <taxon>Eupercaria</taxon>
        <taxon>Spariformes</taxon>
        <taxon>Sparidae</taxon>
        <taxon>Sparus</taxon>
    </lineage>
</organism>
<dbReference type="GeneID" id="115594216"/>
<keyword evidence="9 12" id="KW-0866">Nonsense-mediated mRNA decay</keyword>
<dbReference type="GO" id="GO:0004519">
    <property type="term" value="F:endonuclease activity"/>
    <property type="evidence" value="ECO:0007669"/>
    <property type="project" value="UniProtKB-UniRule"/>
</dbReference>
<evidence type="ECO:0000256" key="3">
    <source>
        <dbReference type="ARBA" id="ARBA00022454"/>
    </source>
</evidence>
<feature type="compositionally biased region" description="Basic and acidic residues" evidence="13">
    <location>
        <begin position="329"/>
        <end position="344"/>
    </location>
</feature>
<evidence type="ECO:0000256" key="11">
    <source>
        <dbReference type="ARBA" id="ARBA00069784"/>
    </source>
</evidence>
<evidence type="ECO:0000256" key="10">
    <source>
        <dbReference type="ARBA" id="ARBA00023242"/>
    </source>
</evidence>
<dbReference type="InterPro" id="IPR002716">
    <property type="entry name" value="PIN_dom"/>
</dbReference>
<keyword evidence="12" id="KW-0464">Manganese</keyword>
<feature type="region of interest" description="Disordered" evidence="13">
    <location>
        <begin position="622"/>
        <end position="661"/>
    </location>
</feature>
<keyword evidence="4 12" id="KW-0963">Cytoplasm</keyword>
<dbReference type="CTD" id="23293"/>
<feature type="compositionally biased region" description="Basic and acidic residues" evidence="13">
    <location>
        <begin position="533"/>
        <end position="549"/>
    </location>
</feature>
<dbReference type="Gene3D" id="1.25.40.10">
    <property type="entry name" value="Tetratricopeptide repeat domain"/>
    <property type="match status" value="1"/>
</dbReference>
<keyword evidence="5" id="KW-0540">Nuclease</keyword>
<keyword evidence="7 12" id="KW-0378">Hydrolase</keyword>
<protein>
    <recommendedName>
        <fullName evidence="11 12">Telomerase-binding protein EST1A</fullName>
        <ecNumber evidence="12">3.1.-.-</ecNumber>
    </recommendedName>
</protein>
<feature type="compositionally biased region" description="Basic and acidic residues" evidence="13">
    <location>
        <begin position="107"/>
        <end position="116"/>
    </location>
</feature>
<feature type="domain" description="PIN" evidence="14">
    <location>
        <begin position="1465"/>
        <end position="1631"/>
    </location>
</feature>
<evidence type="ECO:0000256" key="4">
    <source>
        <dbReference type="ARBA" id="ARBA00022490"/>
    </source>
</evidence>
<feature type="compositionally biased region" description="Polar residues" evidence="13">
    <location>
        <begin position="118"/>
        <end position="134"/>
    </location>
</feature>
<dbReference type="GO" id="GO:0016787">
    <property type="term" value="F:hydrolase activity"/>
    <property type="evidence" value="ECO:0007669"/>
    <property type="project" value="UniProtKB-KW"/>
</dbReference>
<feature type="compositionally biased region" description="Basic and acidic residues" evidence="13">
    <location>
        <begin position="74"/>
        <end position="100"/>
    </location>
</feature>
<dbReference type="GO" id="GO:0070034">
    <property type="term" value="F:telomerase RNA binding"/>
    <property type="evidence" value="ECO:0007669"/>
    <property type="project" value="TreeGrafter"/>
</dbReference>
<feature type="compositionally biased region" description="Basic and acidic residues" evidence="13">
    <location>
        <begin position="241"/>
        <end position="256"/>
    </location>
</feature>
<feature type="compositionally biased region" description="Polar residues" evidence="13">
    <location>
        <begin position="1070"/>
        <end position="1082"/>
    </location>
</feature>
<evidence type="ECO:0000313" key="15">
    <source>
        <dbReference type="Ensembl" id="ENSSAUP00010007120.1"/>
    </source>
</evidence>
<dbReference type="InterPro" id="IPR029060">
    <property type="entry name" value="PIN-like_dom_sf"/>
</dbReference>
<dbReference type="FunFam" id="1.25.40.10:FF:000094">
    <property type="entry name" value="telomerase-binding protein EST1A isoform X1"/>
    <property type="match status" value="1"/>
</dbReference>
<keyword evidence="3 12" id="KW-0158">Chromosome</keyword>
<dbReference type="InterPro" id="IPR011990">
    <property type="entry name" value="TPR-like_helical_dom_sf"/>
</dbReference>
<feature type="region of interest" description="Disordered" evidence="13">
    <location>
        <begin position="1032"/>
        <end position="1095"/>
    </location>
</feature>
<reference evidence="15" key="2">
    <citation type="submission" date="2025-08" db="UniProtKB">
        <authorList>
            <consortium name="Ensembl"/>
        </authorList>
    </citation>
    <scope>IDENTIFICATION</scope>
</reference>
<sequence length="1653" mass="183929">MANELDRVRISAAELRAEASNAIVITDCQREEQHHVQKRQGRREGKRPELQRYQRRHLDSEEGETGQSDSLATDSHEHDQPSQSDKKRVPEKVLERHECTDVGTATEIREEDRMRGDGSNTQNCRKGNQSQAKTEANEAKGLIQNDRENPEPAGAAKPTKKARKPDREFYQPGSRRSIQGKDCGAGREEDKPSPRKHDQKTEPEPQLSTGEGDGNKKASLHDQGGKEKEVKCIQENVKLSKSSERNRKQRSQDMEKPPLPTDASLEKITRKVEKLSVKEKGKVGQAVEEPSCMRGESTEEMKGHGGGKKEEGEKVEKKRERGNRRRRGGEKGKERNQDSRRGEDEIPGGGKSDWGKAEKERDKRSSEADRDNKPGKTGETHQSKGRENRRESSRGDNNNNRLRDAEKDAKTQRNVDRAVERDDRKQSNANIPTPTSKRYSKSDIRRSRNRTYSSSSASSVTSLDGPGLGKDKESAKWPRLQPKHNNKDGVVNSGEGRRSHLQSWTANGESSTESREGSEMSDIAEDRRRRRRGGEEEQSAERRREERNRPKGNRGVGRGILRVSLEKQLDNSPPSGAAQHRKQGLVPRGRGGGILVLPARTDISNSPEVGQRLLFGGIRGGAASRSRGGRGGGVRRLWDPNNPDQKPALASTQSSQHSSLQQPVYLQTGTGYGQLHFLDTDDEVAGSPPVPHGEQFRSKQAAAMSYYKFQNSDNPYCYPMPASNPHNPGAATSQRYPNSYHMGPYQMAPTNGMYTGPGVGQFCGSLRGAGYAQSGAGGVVTYEEVEQQARGELGRLLRAADAQELQLSNLLSRDRVSADGLDRMAQFRAELLGLYEQVILNDIELSDSQNVDQALWKNVFYQVIERFRQLLKDPTCDNTPHIRNMLLTLLDEGALFFDALLQKLQTVYQFKLEEYMDGMAIRARPLRKTVKYALISAQRCMICLGDIARYREQASDSANYGKARSWYLKAQQIAPKNGRPYNQLALLAFYTKRKLDAVYYYMRSLAASNPILTAKESLMSLFEEAKRKVEQLERRRRQEHEGGSKGPAVRGRGRGEDGARVEIWIRPSGQAATPSSQRGGSESSRDSEQDGELGSLSASDLNKRFILSFLHAHGKLFTKVGMESFPGVASRVLQEFKTLLQHGPSLLGSTHMLQIITINMFTIHNAHGRGEEGEVRSVLQEQSTALGLSMFALLVQRCTELLKDTAAEAVPMADGEEELEGMVRVSAFPSDLRELLPSIKVWSDWMLGQPDQWNPPPCTIDCCPDVWQCLADLCNVLARVDHEEVPLYKVETDESEGDEELTVLQLKEDRLLAGFVPLLAAPQEPCYTDKHTDMAIAADCKRVTVLKYFLEALCGQEEPLLAFKGGKYISVASTPPNHSMETGSRQDSLTEKEADDVIVEAESSLSASEGEDDAEEAGDSENDIRQLKARRHALANKLAQQQKRRDKIQAVLQTSGQLELEVRPLFLVPDTNGFIDHLGGLTKLLQCGTYIIVVPLIVITELDGLAKGQDNFGGGSGGRSTGSRGNYNVSATHVRAVQEKARMAVAFLERGFEAREPCLRALTSRGNQLESISFRSEDTSGQQGNNDDVILSCCLHYCKDKAKDFMPDQRNGTVRLQREVVLLTDDRNLRVKALTRNVPVRDIPAFLSWAKVG</sequence>
<feature type="compositionally biased region" description="Acidic residues" evidence="13">
    <location>
        <begin position="1409"/>
        <end position="1421"/>
    </location>
</feature>
<keyword evidence="6 12" id="KW-0255">Endonuclease</keyword>
<feature type="compositionally biased region" description="Basic and acidic residues" evidence="13">
    <location>
        <begin position="1032"/>
        <end position="1043"/>
    </location>
</feature>
<dbReference type="GO" id="GO:0043009">
    <property type="term" value="P:chordate embryonic development"/>
    <property type="evidence" value="ECO:0007669"/>
    <property type="project" value="Ensembl"/>
</dbReference>
<feature type="compositionally biased region" description="Basic and acidic residues" evidence="13">
    <location>
        <begin position="42"/>
        <end position="60"/>
    </location>
</feature>